<dbReference type="InterPro" id="IPR003395">
    <property type="entry name" value="RecF/RecN/SMC_N"/>
</dbReference>
<dbReference type="AlphaFoldDB" id="A0A4T2BUA6"/>
<dbReference type="PANTHER" id="PTHR11059">
    <property type="entry name" value="DNA REPAIR PROTEIN RECN"/>
    <property type="match status" value="1"/>
</dbReference>
<evidence type="ECO:0000313" key="12">
    <source>
        <dbReference type="Proteomes" id="UP000306192"/>
    </source>
</evidence>
<organism evidence="11 12">
    <name type="scientific">Subtercola vilae</name>
    <dbReference type="NCBI Taxonomy" id="2056433"/>
    <lineage>
        <taxon>Bacteria</taxon>
        <taxon>Bacillati</taxon>
        <taxon>Actinomycetota</taxon>
        <taxon>Actinomycetes</taxon>
        <taxon>Micrococcales</taxon>
        <taxon>Microbacteriaceae</taxon>
        <taxon>Subtercola</taxon>
    </lineage>
</organism>
<keyword evidence="7 9" id="KW-0234">DNA repair</keyword>
<evidence type="ECO:0000256" key="5">
    <source>
        <dbReference type="ARBA" id="ARBA00022763"/>
    </source>
</evidence>
<comment type="function">
    <text evidence="1 9">May be involved in recombinational repair of damaged DNA.</text>
</comment>
<dbReference type="NCBIfam" id="TIGR00634">
    <property type="entry name" value="recN"/>
    <property type="match status" value="1"/>
</dbReference>
<dbReference type="Proteomes" id="UP000306192">
    <property type="component" value="Unassembled WGS sequence"/>
</dbReference>
<dbReference type="PIRSF" id="PIRSF003128">
    <property type="entry name" value="RecN"/>
    <property type="match status" value="1"/>
</dbReference>
<evidence type="ECO:0000256" key="1">
    <source>
        <dbReference type="ARBA" id="ARBA00003618"/>
    </source>
</evidence>
<keyword evidence="5 9" id="KW-0227">DNA damage</keyword>
<accession>A0A4T2BUA6</accession>
<dbReference type="SUPFAM" id="SSF52540">
    <property type="entry name" value="P-loop containing nucleoside triphosphate hydrolases"/>
    <property type="match status" value="1"/>
</dbReference>
<evidence type="ECO:0000259" key="10">
    <source>
        <dbReference type="Pfam" id="PF02463"/>
    </source>
</evidence>
<evidence type="ECO:0000256" key="8">
    <source>
        <dbReference type="ARBA" id="ARBA00033408"/>
    </source>
</evidence>
<keyword evidence="4" id="KW-0547">Nucleotide-binding</keyword>
<evidence type="ECO:0000256" key="7">
    <source>
        <dbReference type="ARBA" id="ARBA00023204"/>
    </source>
</evidence>
<evidence type="ECO:0000256" key="6">
    <source>
        <dbReference type="ARBA" id="ARBA00022840"/>
    </source>
</evidence>
<dbReference type="GO" id="GO:0009432">
    <property type="term" value="P:SOS response"/>
    <property type="evidence" value="ECO:0007669"/>
    <property type="project" value="TreeGrafter"/>
</dbReference>
<dbReference type="GO" id="GO:0043590">
    <property type="term" value="C:bacterial nucleoid"/>
    <property type="evidence" value="ECO:0007669"/>
    <property type="project" value="TreeGrafter"/>
</dbReference>
<gene>
    <name evidence="11" type="primary">recN</name>
    <name evidence="11" type="ORF">D4765_11120</name>
</gene>
<evidence type="ECO:0000256" key="9">
    <source>
        <dbReference type="PIRNR" id="PIRNR003128"/>
    </source>
</evidence>
<evidence type="ECO:0000256" key="3">
    <source>
        <dbReference type="ARBA" id="ARBA00021315"/>
    </source>
</evidence>
<dbReference type="PANTHER" id="PTHR11059:SF0">
    <property type="entry name" value="DNA REPAIR PROTEIN RECN"/>
    <property type="match status" value="1"/>
</dbReference>
<evidence type="ECO:0000256" key="2">
    <source>
        <dbReference type="ARBA" id="ARBA00009441"/>
    </source>
</evidence>
<comment type="similarity">
    <text evidence="2 9">Belongs to the RecN family.</text>
</comment>
<keyword evidence="12" id="KW-1185">Reference proteome</keyword>
<comment type="caution">
    <text evidence="11">The sequence shown here is derived from an EMBL/GenBank/DDBJ whole genome shotgun (WGS) entry which is preliminary data.</text>
</comment>
<dbReference type="RefSeq" id="WP_136642416.1">
    <property type="nucleotide sequence ID" value="NZ_QYRT01000020.1"/>
</dbReference>
<sequence>MIDEITIRDLGVIAEAVLPLGAGFTAVTGETGAGKTMVVQALGLLMGERAVAGQVRIGSTQTWVEGRWRVPVDGPVAERVRDAGGEIDDLGASPESMGELILSRSVSGEGRSRAIVGGRSAPVGVLGELGERLVVVHGQSDQLRLRSSTQQRLALDRFAGPTFHAALGVYEETYAGWQRLQVELETLVSQREERIREADALRVAVTEIDAVLPQPGEDVTLAERAARLTNLEDLRVAAAAAREAVSSDDLDGRPDTVSLIDSALRQLERVSAHDSALEPIVESLASASFLVAEISTQLSSYLAELDTDGGAELDDVQERRAELSVLARKYGPSLDDVIEYVASAGPRLIELENDSDRIDELTDQVAERAAIVDALATDLSTARLEAAGRLSGLVSDELTALAMSGSQLIVEVLSGDEVTASGRDTVHFLLASHAGTEPRPLGRGASGGELSRIMLAIEVVLAATDPVPTFVFDEVDAGVGGASAIEIGRRLARLAEGSQVIVVTHLAQVAAFATNHLSVIKDSDGAVTESSVRQLTGEDRVAEMARLLSGLPDSESGLAHARELIELAASRSV</sequence>
<feature type="domain" description="RecF/RecN/SMC N-terminal" evidence="10">
    <location>
        <begin position="2"/>
        <end position="525"/>
    </location>
</feature>
<evidence type="ECO:0000313" key="11">
    <source>
        <dbReference type="EMBL" id="TIH35313.1"/>
    </source>
</evidence>
<dbReference type="CDD" id="cd03241">
    <property type="entry name" value="ABC_RecN"/>
    <property type="match status" value="1"/>
</dbReference>
<reference evidence="11 12" key="1">
    <citation type="journal article" date="2019" name="Microorganisms">
        <title>Systematic Affiliation and Genome Analysis of Subtercola vilae DB165(T) with Particular Emphasis on Cold Adaptation of an Isolate from a High-Altitude Cold Volcano Lake.</title>
        <authorList>
            <person name="Villalobos A.S."/>
            <person name="Wiese J."/>
            <person name="Imhoff J.F."/>
            <person name="Dorador C."/>
            <person name="Keller A."/>
            <person name="Hentschel U."/>
        </authorList>
    </citation>
    <scope>NUCLEOTIDE SEQUENCE [LARGE SCALE GENOMIC DNA]</scope>
    <source>
        <strain evidence="11 12">DB165</strain>
    </source>
</reference>
<keyword evidence="6" id="KW-0067">ATP-binding</keyword>
<proteinExistence type="inferred from homology"/>
<dbReference type="GO" id="GO:0005524">
    <property type="term" value="F:ATP binding"/>
    <property type="evidence" value="ECO:0007669"/>
    <property type="project" value="UniProtKB-KW"/>
</dbReference>
<protein>
    <recommendedName>
        <fullName evidence="3 9">DNA repair protein RecN</fullName>
    </recommendedName>
    <alternativeName>
        <fullName evidence="8 9">Recombination protein N</fullName>
    </alternativeName>
</protein>
<dbReference type="GO" id="GO:0006310">
    <property type="term" value="P:DNA recombination"/>
    <property type="evidence" value="ECO:0007669"/>
    <property type="project" value="InterPro"/>
</dbReference>
<dbReference type="Gene3D" id="3.40.50.300">
    <property type="entry name" value="P-loop containing nucleotide triphosphate hydrolases"/>
    <property type="match status" value="2"/>
</dbReference>
<dbReference type="InterPro" id="IPR004604">
    <property type="entry name" value="DNA_recomb/repair_RecN"/>
</dbReference>
<dbReference type="Pfam" id="PF02463">
    <property type="entry name" value="SMC_N"/>
    <property type="match status" value="1"/>
</dbReference>
<dbReference type="EMBL" id="QYRT01000020">
    <property type="protein sequence ID" value="TIH35313.1"/>
    <property type="molecule type" value="Genomic_DNA"/>
</dbReference>
<name>A0A4T2BUA6_9MICO</name>
<evidence type="ECO:0000256" key="4">
    <source>
        <dbReference type="ARBA" id="ARBA00022741"/>
    </source>
</evidence>
<dbReference type="InterPro" id="IPR027417">
    <property type="entry name" value="P-loop_NTPase"/>
</dbReference>
<dbReference type="OrthoDB" id="9806954at2"/>
<dbReference type="GO" id="GO:0006281">
    <property type="term" value="P:DNA repair"/>
    <property type="evidence" value="ECO:0007669"/>
    <property type="project" value="UniProtKB-KW"/>
</dbReference>